<dbReference type="InterPro" id="IPR035903">
    <property type="entry name" value="HesB-like_dom_sf"/>
</dbReference>
<evidence type="ECO:0000313" key="4">
    <source>
        <dbReference type="Proteomes" id="UP000053890"/>
    </source>
</evidence>
<dbReference type="PANTHER" id="PTHR43011:SF1">
    <property type="entry name" value="IRON-SULFUR CLUSTER ASSEMBLY 2 HOMOLOG, MITOCHONDRIAL"/>
    <property type="match status" value="1"/>
</dbReference>
<feature type="domain" description="Core" evidence="2">
    <location>
        <begin position="6"/>
        <end position="90"/>
    </location>
</feature>
<comment type="similarity">
    <text evidence="1">Belongs to the HesB/IscA family.</text>
</comment>
<dbReference type="Proteomes" id="UP000053890">
    <property type="component" value="Unassembled WGS sequence"/>
</dbReference>
<feature type="non-terminal residue" evidence="3">
    <location>
        <position position="97"/>
    </location>
</feature>
<dbReference type="GO" id="GO:0051537">
    <property type="term" value="F:2 iron, 2 sulfur cluster binding"/>
    <property type="evidence" value="ECO:0007669"/>
    <property type="project" value="TreeGrafter"/>
</dbReference>
<dbReference type="EMBL" id="KQ474075">
    <property type="protein sequence ID" value="KPV76765.1"/>
    <property type="molecule type" value="Genomic_DNA"/>
</dbReference>
<protein>
    <recommendedName>
        <fullName evidence="2">Core domain-containing protein</fullName>
    </recommendedName>
</protein>
<dbReference type="SUPFAM" id="SSF89360">
    <property type="entry name" value="HesB-like domain"/>
    <property type="match status" value="1"/>
</dbReference>
<dbReference type="OMA" id="VENMMGG"/>
<dbReference type="Pfam" id="PF01521">
    <property type="entry name" value="Fe-S_biosyn"/>
    <property type="match status" value="1"/>
</dbReference>
<dbReference type="NCBIfam" id="TIGR00049">
    <property type="entry name" value="iron-sulfur cluster assembly accessory protein"/>
    <property type="match status" value="1"/>
</dbReference>
<dbReference type="Gene3D" id="2.60.300.12">
    <property type="entry name" value="HesB-like domain"/>
    <property type="match status" value="1"/>
</dbReference>
<dbReference type="PANTHER" id="PTHR43011">
    <property type="entry name" value="IRON-SULFUR CLUSTER ASSEMBLY 2 HOMOLOG, MITOCHONDRIAL"/>
    <property type="match status" value="1"/>
</dbReference>
<proteinExistence type="inferred from homology"/>
<dbReference type="GO" id="GO:0005506">
    <property type="term" value="F:iron ion binding"/>
    <property type="evidence" value="ECO:0007669"/>
    <property type="project" value="TreeGrafter"/>
</dbReference>
<evidence type="ECO:0000256" key="1">
    <source>
        <dbReference type="ARBA" id="ARBA00006718"/>
    </source>
</evidence>
<sequence>NPALALRLAVESGGCHGYQYKMQVTADRDQDDYLFRARDADVGDGEALLVVDAASLPLVNGATVDYATELIGSAFKIKDNPQSKDAGCGCGVSASPV</sequence>
<dbReference type="GeneID" id="28979700"/>
<reference evidence="3 4" key="1">
    <citation type="journal article" date="2015" name="Front. Microbiol.">
        <title>Genome sequence of the plant growth promoting endophytic yeast Rhodotorula graminis WP1.</title>
        <authorList>
            <person name="Firrincieli A."/>
            <person name="Otillar R."/>
            <person name="Salamov A."/>
            <person name="Schmutz J."/>
            <person name="Khan Z."/>
            <person name="Redman R.S."/>
            <person name="Fleck N.D."/>
            <person name="Lindquist E."/>
            <person name="Grigoriev I.V."/>
            <person name="Doty S.L."/>
        </authorList>
    </citation>
    <scope>NUCLEOTIDE SEQUENCE [LARGE SCALE GENOMIC DNA]</scope>
    <source>
        <strain evidence="3 4">WP1</strain>
    </source>
</reference>
<dbReference type="GO" id="GO:0016226">
    <property type="term" value="P:iron-sulfur cluster assembly"/>
    <property type="evidence" value="ECO:0007669"/>
    <property type="project" value="InterPro"/>
</dbReference>
<dbReference type="AlphaFoldDB" id="A0A194S8G3"/>
<dbReference type="InterPro" id="IPR016092">
    <property type="entry name" value="ATAP"/>
</dbReference>
<dbReference type="GO" id="GO:0051539">
    <property type="term" value="F:4 iron, 4 sulfur cluster binding"/>
    <property type="evidence" value="ECO:0007669"/>
    <property type="project" value="TreeGrafter"/>
</dbReference>
<dbReference type="InterPro" id="IPR000361">
    <property type="entry name" value="ATAP_core_dom"/>
</dbReference>
<dbReference type="STRING" id="578459.A0A194S8G3"/>
<dbReference type="RefSeq" id="XP_018272814.1">
    <property type="nucleotide sequence ID" value="XM_018419254.1"/>
</dbReference>
<dbReference type="OrthoDB" id="1938621at2759"/>
<accession>A0A194S8G3</accession>
<evidence type="ECO:0000313" key="3">
    <source>
        <dbReference type="EMBL" id="KPV76765.1"/>
    </source>
</evidence>
<keyword evidence="4" id="KW-1185">Reference proteome</keyword>
<dbReference type="GO" id="GO:0005739">
    <property type="term" value="C:mitochondrion"/>
    <property type="evidence" value="ECO:0007669"/>
    <property type="project" value="TreeGrafter"/>
</dbReference>
<feature type="non-terminal residue" evidence="3">
    <location>
        <position position="1"/>
    </location>
</feature>
<name>A0A194S8G3_RHOGW</name>
<organism evidence="3 4">
    <name type="scientific">Rhodotorula graminis (strain WP1)</name>
    <dbReference type="NCBI Taxonomy" id="578459"/>
    <lineage>
        <taxon>Eukaryota</taxon>
        <taxon>Fungi</taxon>
        <taxon>Dikarya</taxon>
        <taxon>Basidiomycota</taxon>
        <taxon>Pucciniomycotina</taxon>
        <taxon>Microbotryomycetes</taxon>
        <taxon>Sporidiobolales</taxon>
        <taxon>Sporidiobolaceae</taxon>
        <taxon>Rhodotorula</taxon>
    </lineage>
</organism>
<evidence type="ECO:0000259" key="2">
    <source>
        <dbReference type="Pfam" id="PF01521"/>
    </source>
</evidence>
<gene>
    <name evidence="3" type="ORF">RHOBADRAFT_9863</name>
</gene>